<protein>
    <recommendedName>
        <fullName evidence="1">Defective in cullin neddylation protein</fullName>
    </recommendedName>
</protein>
<dbReference type="GO" id="GO:0097602">
    <property type="term" value="F:cullin family protein binding"/>
    <property type="evidence" value="ECO:0007669"/>
    <property type="project" value="TreeGrafter"/>
</dbReference>
<dbReference type="OrthoDB" id="286637at2759"/>
<sequence length="138" mass="16421">MLIIAYHLDSENMCEFTRENWIKGWTSLGCDSIESMKNKIPSLRDELNDPETFKKIYRFAFLFGRQETQRSLELGIAIGLWQILLPDKFKHLELWCNYLQNEYKRAISRDTWNLLLEFVNTIDEKMTNYDADGKSKNN</sequence>
<dbReference type="Gene3D" id="1.10.238.200">
    <property type="entry name" value="Cullin, PONY binding domain"/>
    <property type="match status" value="1"/>
</dbReference>
<dbReference type="InterPro" id="IPR014764">
    <property type="entry name" value="DCN-prot"/>
</dbReference>
<dbReference type="GO" id="GO:0031624">
    <property type="term" value="F:ubiquitin conjugating enzyme binding"/>
    <property type="evidence" value="ECO:0007669"/>
    <property type="project" value="TreeGrafter"/>
</dbReference>
<dbReference type="GO" id="GO:0045116">
    <property type="term" value="P:protein neddylation"/>
    <property type="evidence" value="ECO:0007669"/>
    <property type="project" value="TreeGrafter"/>
</dbReference>
<dbReference type="InterPro" id="IPR005176">
    <property type="entry name" value="PONY_dom"/>
</dbReference>
<dbReference type="InterPro" id="IPR042460">
    <property type="entry name" value="DCN1-like_PONY"/>
</dbReference>
<dbReference type="AlphaFoldDB" id="A0A1Y2BTD2"/>
<evidence type="ECO:0000259" key="2">
    <source>
        <dbReference type="PROSITE" id="PS51229"/>
    </source>
</evidence>
<name>A0A1Y2BTD2_9FUNG</name>
<dbReference type="PROSITE" id="PS51229">
    <property type="entry name" value="DCUN1"/>
    <property type="match status" value="1"/>
</dbReference>
<dbReference type="GO" id="GO:0000151">
    <property type="term" value="C:ubiquitin ligase complex"/>
    <property type="evidence" value="ECO:0007669"/>
    <property type="project" value="TreeGrafter"/>
</dbReference>
<dbReference type="PANTHER" id="PTHR12281">
    <property type="entry name" value="RP42 RELATED"/>
    <property type="match status" value="1"/>
</dbReference>
<reference evidence="3 4" key="1">
    <citation type="submission" date="2016-08" db="EMBL/GenBank/DDBJ databases">
        <title>A Parts List for Fungal Cellulosomes Revealed by Comparative Genomics.</title>
        <authorList>
            <consortium name="DOE Joint Genome Institute"/>
            <person name="Haitjema C.H."/>
            <person name="Gilmore S.P."/>
            <person name="Henske J.K."/>
            <person name="Solomon K.V."/>
            <person name="De Groot R."/>
            <person name="Kuo A."/>
            <person name="Mondo S.J."/>
            <person name="Salamov A.A."/>
            <person name="Labutti K."/>
            <person name="Zhao Z."/>
            <person name="Chiniquy J."/>
            <person name="Barry K."/>
            <person name="Brewer H.M."/>
            <person name="Purvine S.O."/>
            <person name="Wright A.T."/>
            <person name="Boxma B."/>
            <person name="Van Alen T."/>
            <person name="Hackstein J.H."/>
            <person name="Baker S.E."/>
            <person name="Grigoriev I.V."/>
            <person name="O'Malley M.A."/>
        </authorList>
    </citation>
    <scope>NUCLEOTIDE SEQUENCE [LARGE SCALE GENOMIC DNA]</scope>
    <source>
        <strain evidence="3 4">G1</strain>
    </source>
</reference>
<dbReference type="STRING" id="1754190.A0A1Y2BTD2"/>
<feature type="domain" description="DCUN1" evidence="2">
    <location>
        <begin position="1"/>
        <end position="138"/>
    </location>
</feature>
<organism evidence="3 4">
    <name type="scientific">Neocallimastix californiae</name>
    <dbReference type="NCBI Taxonomy" id="1754190"/>
    <lineage>
        <taxon>Eukaryota</taxon>
        <taxon>Fungi</taxon>
        <taxon>Fungi incertae sedis</taxon>
        <taxon>Chytridiomycota</taxon>
        <taxon>Chytridiomycota incertae sedis</taxon>
        <taxon>Neocallimastigomycetes</taxon>
        <taxon>Neocallimastigales</taxon>
        <taxon>Neocallimastigaceae</taxon>
        <taxon>Neocallimastix</taxon>
    </lineage>
</organism>
<dbReference type="Proteomes" id="UP000193920">
    <property type="component" value="Unassembled WGS sequence"/>
</dbReference>
<dbReference type="EMBL" id="MCOG01000139">
    <property type="protein sequence ID" value="ORY38032.1"/>
    <property type="molecule type" value="Genomic_DNA"/>
</dbReference>
<comment type="caution">
    <text evidence="3">The sequence shown here is derived from an EMBL/GenBank/DDBJ whole genome shotgun (WGS) entry which is preliminary data.</text>
</comment>
<dbReference type="GO" id="GO:0032182">
    <property type="term" value="F:ubiquitin-like protein binding"/>
    <property type="evidence" value="ECO:0007669"/>
    <property type="project" value="TreeGrafter"/>
</dbReference>
<keyword evidence="4" id="KW-1185">Reference proteome</keyword>
<dbReference type="PANTHER" id="PTHR12281:SF31">
    <property type="entry name" value="DCN1-LIKE PROTEIN 3"/>
    <property type="match status" value="1"/>
</dbReference>
<accession>A0A1Y2BTD2</accession>
<evidence type="ECO:0000313" key="3">
    <source>
        <dbReference type="EMBL" id="ORY38032.1"/>
    </source>
</evidence>
<evidence type="ECO:0000256" key="1">
    <source>
        <dbReference type="RuleBase" id="RU410713"/>
    </source>
</evidence>
<dbReference type="Gene3D" id="1.10.238.10">
    <property type="entry name" value="EF-hand"/>
    <property type="match status" value="1"/>
</dbReference>
<comment type="function">
    <text evidence="1">Neddylation of cullins play an essential role in the regulation of SCF-type complexes activity.</text>
</comment>
<gene>
    <name evidence="3" type="ORF">LY90DRAFT_50207</name>
</gene>
<evidence type="ECO:0000313" key="4">
    <source>
        <dbReference type="Proteomes" id="UP000193920"/>
    </source>
</evidence>
<proteinExistence type="predicted"/>
<dbReference type="Pfam" id="PF03556">
    <property type="entry name" value="Cullin_binding"/>
    <property type="match status" value="1"/>
</dbReference>